<feature type="compositionally biased region" description="Basic and acidic residues" evidence="1">
    <location>
        <begin position="57"/>
        <end position="87"/>
    </location>
</feature>
<feature type="domain" description="PRC-barrel" evidence="3">
    <location>
        <begin position="106"/>
        <end position="174"/>
    </location>
</feature>
<dbReference type="Pfam" id="PF05239">
    <property type="entry name" value="PRC"/>
    <property type="match status" value="1"/>
</dbReference>
<feature type="chain" id="PRO_5011543800" evidence="2">
    <location>
        <begin position="27"/>
        <end position="204"/>
    </location>
</feature>
<evidence type="ECO:0000256" key="2">
    <source>
        <dbReference type="SAM" id="SignalP"/>
    </source>
</evidence>
<organism evidence="4 5">
    <name type="scientific">Albimonas pacifica</name>
    <dbReference type="NCBI Taxonomy" id="1114924"/>
    <lineage>
        <taxon>Bacteria</taxon>
        <taxon>Pseudomonadati</taxon>
        <taxon>Pseudomonadota</taxon>
        <taxon>Alphaproteobacteria</taxon>
        <taxon>Rhodobacterales</taxon>
        <taxon>Paracoccaceae</taxon>
        <taxon>Albimonas</taxon>
    </lineage>
</organism>
<evidence type="ECO:0000256" key="1">
    <source>
        <dbReference type="SAM" id="MobiDB-lite"/>
    </source>
</evidence>
<evidence type="ECO:0000313" key="5">
    <source>
        <dbReference type="Proteomes" id="UP000199377"/>
    </source>
</evidence>
<protein>
    <submittedName>
        <fullName evidence="4">PRC-barrel domain-containing protein</fullName>
    </submittedName>
</protein>
<dbReference type="Proteomes" id="UP000199377">
    <property type="component" value="Unassembled WGS sequence"/>
</dbReference>
<accession>A0A1I3GVM2</accession>
<evidence type="ECO:0000259" key="3">
    <source>
        <dbReference type="Pfam" id="PF05239"/>
    </source>
</evidence>
<name>A0A1I3GVM2_9RHOB</name>
<feature type="compositionally biased region" description="Low complexity" evidence="1">
    <location>
        <begin position="44"/>
        <end position="54"/>
    </location>
</feature>
<dbReference type="InterPro" id="IPR011033">
    <property type="entry name" value="PRC_barrel-like_sf"/>
</dbReference>
<dbReference type="EMBL" id="FOQH01000005">
    <property type="protein sequence ID" value="SFI27410.1"/>
    <property type="molecule type" value="Genomic_DNA"/>
</dbReference>
<reference evidence="4 5" key="1">
    <citation type="submission" date="2016-10" db="EMBL/GenBank/DDBJ databases">
        <authorList>
            <person name="de Groot N.N."/>
        </authorList>
    </citation>
    <scope>NUCLEOTIDE SEQUENCE [LARGE SCALE GENOMIC DNA]</scope>
    <source>
        <strain evidence="4 5">CGMCC 1.11030</strain>
    </source>
</reference>
<keyword evidence="5" id="KW-1185">Reference proteome</keyword>
<dbReference type="Gene3D" id="2.30.30.240">
    <property type="entry name" value="PRC-barrel domain"/>
    <property type="match status" value="1"/>
</dbReference>
<dbReference type="AlphaFoldDB" id="A0A1I3GVM2"/>
<proteinExistence type="predicted"/>
<evidence type="ECO:0000313" key="4">
    <source>
        <dbReference type="EMBL" id="SFI27410.1"/>
    </source>
</evidence>
<dbReference type="InterPro" id="IPR027275">
    <property type="entry name" value="PRC-brl_dom"/>
</dbReference>
<dbReference type="RefSeq" id="WP_092860174.1">
    <property type="nucleotide sequence ID" value="NZ_FOQH01000005.1"/>
</dbReference>
<gene>
    <name evidence="4" type="ORF">SAMN05216258_105358</name>
</gene>
<feature type="signal peptide" evidence="2">
    <location>
        <begin position="1"/>
        <end position="26"/>
    </location>
</feature>
<dbReference type="SUPFAM" id="SSF50346">
    <property type="entry name" value="PRC-barrel domain"/>
    <property type="match status" value="1"/>
</dbReference>
<dbReference type="OrthoDB" id="7851955at2"/>
<keyword evidence="2" id="KW-0732">Signal</keyword>
<feature type="region of interest" description="Disordered" evidence="1">
    <location>
        <begin position="24"/>
        <end position="87"/>
    </location>
</feature>
<sequence>MKPTTRFALLAGAAAVALPLAGPAFAQSSDPINDGKQAGRDEPAASATDSTPAAGELKSREVLDRERGEMYDARDSEDEAQLREDLSEKMRGAVAADEMGEEMPERFMRVADLEGRSVVGAGGEDLGEVAGVTRDGEDARLLIESGDFLGLDETYYFVPLSAVSMADEEVRLDYLTEGDLDRMREDDPEEHMLLTEDEEVSIRG</sequence>